<evidence type="ECO:0000313" key="1">
    <source>
        <dbReference type="EMBL" id="MEQ2563618.1"/>
    </source>
</evidence>
<sequence>MLEIQTIQKQDTTLEGYDATSATLRMIPDSSDLTSLSARYEAELQAASKVGAETVFFPSLSCASQPLLFRAISQIYRAILDFGDAGESSIKKVCIVCEDDAVRNTYMVVWNFYYAGTKSARMNDGRWD</sequence>
<name>A0ABV1HNR0_9FIRM</name>
<dbReference type="InterPro" id="IPR043472">
    <property type="entry name" value="Macro_dom-like"/>
</dbReference>
<dbReference type="EMBL" id="JBBMFJ010000021">
    <property type="protein sequence ID" value="MEQ2563618.1"/>
    <property type="molecule type" value="Genomic_DNA"/>
</dbReference>
<dbReference type="RefSeq" id="WP_349229741.1">
    <property type="nucleotide sequence ID" value="NZ_JBBMFJ010000021.1"/>
</dbReference>
<comment type="caution">
    <text evidence="1">The sequence shown here is derived from an EMBL/GenBank/DDBJ whole genome shotgun (WGS) entry which is preliminary data.</text>
</comment>
<dbReference type="Gene3D" id="3.40.220.10">
    <property type="entry name" value="Leucine Aminopeptidase, subunit E, domain 1"/>
    <property type="match status" value="1"/>
</dbReference>
<gene>
    <name evidence="1" type="ORF">WMO41_10680</name>
</gene>
<reference evidence="1 2" key="1">
    <citation type="submission" date="2024-03" db="EMBL/GenBank/DDBJ databases">
        <title>Human intestinal bacterial collection.</title>
        <authorList>
            <person name="Pauvert C."/>
            <person name="Hitch T.C.A."/>
            <person name="Clavel T."/>
        </authorList>
    </citation>
    <scope>NUCLEOTIDE SEQUENCE [LARGE SCALE GENOMIC DNA]</scope>
    <source>
        <strain evidence="1 2">CLA-AP-H27</strain>
    </source>
</reference>
<evidence type="ECO:0000313" key="2">
    <source>
        <dbReference type="Proteomes" id="UP001437460"/>
    </source>
</evidence>
<keyword evidence="2" id="KW-1185">Reference proteome</keyword>
<proteinExistence type="predicted"/>
<protein>
    <submittedName>
        <fullName evidence="1">Uncharacterized protein</fullName>
    </submittedName>
</protein>
<organism evidence="1 2">
    <name type="scientific">Ventrimonas faecis</name>
    <dbReference type="NCBI Taxonomy" id="3133170"/>
    <lineage>
        <taxon>Bacteria</taxon>
        <taxon>Bacillati</taxon>
        <taxon>Bacillota</taxon>
        <taxon>Clostridia</taxon>
        <taxon>Lachnospirales</taxon>
        <taxon>Lachnospiraceae</taxon>
        <taxon>Ventrimonas</taxon>
    </lineage>
</organism>
<dbReference type="SUPFAM" id="SSF52949">
    <property type="entry name" value="Macro domain-like"/>
    <property type="match status" value="1"/>
</dbReference>
<dbReference type="Proteomes" id="UP001437460">
    <property type="component" value="Unassembled WGS sequence"/>
</dbReference>
<accession>A0ABV1HNR0</accession>